<dbReference type="OrthoDB" id="5180791at2"/>
<reference evidence="3 4" key="1">
    <citation type="submission" date="2009-01" db="EMBL/GenBank/DDBJ databases">
        <authorList>
            <person name="Qin X."/>
            <person name="Bachman B."/>
            <person name="Battles P."/>
            <person name="Bell A."/>
            <person name="Bess C."/>
            <person name="Bickham C."/>
            <person name="Chaboub L."/>
            <person name="Chen D."/>
            <person name="Coyle M."/>
            <person name="Deiros D.R."/>
            <person name="Dinh H."/>
            <person name="Forbes L."/>
            <person name="Fowler G."/>
            <person name="Francisco L."/>
            <person name="Fu Q."/>
            <person name="Gubbala S."/>
            <person name="Hale W."/>
            <person name="Han Y."/>
            <person name="Hemphill L."/>
            <person name="Highlander S.K."/>
            <person name="Hirani K."/>
            <person name="Hogues M."/>
            <person name="Jackson L."/>
            <person name="Jakkamsetti A."/>
            <person name="Javaid M."/>
            <person name="Jiang H."/>
            <person name="Korchina V."/>
            <person name="Kovar C."/>
            <person name="Lara F."/>
            <person name="Lee S."/>
            <person name="Mata R."/>
            <person name="Mathew T."/>
            <person name="Moen C."/>
            <person name="Morales K."/>
            <person name="Munidasa M."/>
            <person name="Nazareth L."/>
            <person name="Ngo R."/>
            <person name="Nguyen L."/>
            <person name="Okwuonu G."/>
            <person name="Ongeri F."/>
            <person name="Patil S."/>
            <person name="Petrosino J."/>
            <person name="Pham C."/>
            <person name="Pham P."/>
            <person name="Pu L.-L."/>
            <person name="Puazo M."/>
            <person name="Raj R."/>
            <person name="Reid J."/>
            <person name="Rouhana J."/>
            <person name="Saada N."/>
            <person name="Shang Y."/>
            <person name="Simmons D."/>
            <person name="Thornton R."/>
            <person name="Warren J."/>
            <person name="Weissenberger G."/>
            <person name="Zhang J."/>
            <person name="Zhang L."/>
            <person name="Zhou C."/>
            <person name="Zhu D."/>
            <person name="Muzny D."/>
            <person name="Worley K."/>
            <person name="Gibbs R."/>
        </authorList>
    </citation>
    <scope>NUCLEOTIDE SEQUENCE [LARGE SCALE GENOMIC DNA]</scope>
    <source>
        <strain evidence="3 4">DSM 15436</strain>
    </source>
</reference>
<dbReference type="Proteomes" id="UP000010301">
    <property type="component" value="Unassembled WGS sequence"/>
</dbReference>
<evidence type="ECO:0000313" key="4">
    <source>
        <dbReference type="Proteomes" id="UP000010301"/>
    </source>
</evidence>
<dbReference type="EMBL" id="ACFG01000034">
    <property type="protein sequence ID" value="EEH63446.1"/>
    <property type="molecule type" value="Genomic_DNA"/>
</dbReference>
<dbReference type="Pfam" id="PF11268">
    <property type="entry name" value="DUF3071"/>
    <property type="match status" value="1"/>
</dbReference>
<dbReference type="NCBIfam" id="NF040712">
    <property type="entry name" value="SepH"/>
    <property type="match status" value="1"/>
</dbReference>
<feature type="domain" description="DUF3071" evidence="2">
    <location>
        <begin position="1"/>
        <end position="163"/>
    </location>
</feature>
<dbReference type="HOGENOM" id="CLU_021151_2_1_11"/>
<gene>
    <name evidence="3" type="ORF">HMPREF0044_1370</name>
</gene>
<dbReference type="AlphaFoldDB" id="C0W1T0"/>
<protein>
    <recommendedName>
        <fullName evidence="2">DUF3071 domain-containing protein</fullName>
    </recommendedName>
</protein>
<comment type="caution">
    <text evidence="3">The sequence shown here is derived from an EMBL/GenBank/DDBJ whole genome shotgun (WGS) entry which is preliminary data.</text>
</comment>
<proteinExistence type="predicted"/>
<sequence>MIELELLGAHADGSQLVFTDASGERYLITIDDALKAAIRREEMQIEVAAKRSDLNPRDIQQLLRAGMEPAEIASAYGLDLARINRFVAPIMSERSFIVAKALEMPVGADLDAPKLQDVVIDRLATRAVDSASLVWNATRKPHQSWNLHLSFIQAARTLHASWEIEANGRLIRALDEQARWLTETLTPAAAPQVVAMPASASFTAPGEPENIADVEKLLDELASARGKRSAAPAKEAPEYVAPAPAVLQISEGGKSMSTPVAEPEPVATPAQVEAEDTETKKLQVAPVIEDSVELHSDDDVQSLPGLDSLPSQPEVEKPKKAQSAKRRSVPTWDEIIFGAKAD</sequence>
<name>C0W1T0_9ACTO</name>
<dbReference type="InterPro" id="IPR021421">
    <property type="entry name" value="DUF3071"/>
</dbReference>
<keyword evidence="4" id="KW-1185">Reference proteome</keyword>
<feature type="region of interest" description="Disordered" evidence="1">
    <location>
        <begin position="254"/>
        <end position="342"/>
    </location>
</feature>
<dbReference type="eggNOG" id="ENOG502ZCFK">
    <property type="taxonomic scope" value="Bacteria"/>
</dbReference>
<organism evidence="3 4">
    <name type="scientific">Gleimia coleocanis DSM 15436</name>
    <dbReference type="NCBI Taxonomy" id="525245"/>
    <lineage>
        <taxon>Bacteria</taxon>
        <taxon>Bacillati</taxon>
        <taxon>Actinomycetota</taxon>
        <taxon>Actinomycetes</taxon>
        <taxon>Actinomycetales</taxon>
        <taxon>Actinomycetaceae</taxon>
        <taxon>Gleimia</taxon>
    </lineage>
</organism>
<evidence type="ECO:0000313" key="3">
    <source>
        <dbReference type="EMBL" id="EEH63446.1"/>
    </source>
</evidence>
<accession>C0W1T0</accession>
<dbReference type="RefSeq" id="WP_006546228.1">
    <property type="nucleotide sequence ID" value="NZ_DS999540.1"/>
</dbReference>
<evidence type="ECO:0000259" key="2">
    <source>
        <dbReference type="Pfam" id="PF11268"/>
    </source>
</evidence>
<feature type="compositionally biased region" description="Low complexity" evidence="1">
    <location>
        <begin position="258"/>
        <end position="272"/>
    </location>
</feature>
<evidence type="ECO:0000256" key="1">
    <source>
        <dbReference type="SAM" id="MobiDB-lite"/>
    </source>
</evidence>
<dbReference type="STRING" id="525245.HMPREF0044_1370"/>
<dbReference type="InterPro" id="IPR047682">
    <property type="entry name" value="SepH-like"/>
</dbReference>